<organism evidence="1 2">
    <name type="scientific">Panagrolaimus sp. JU765</name>
    <dbReference type="NCBI Taxonomy" id="591449"/>
    <lineage>
        <taxon>Eukaryota</taxon>
        <taxon>Metazoa</taxon>
        <taxon>Ecdysozoa</taxon>
        <taxon>Nematoda</taxon>
        <taxon>Chromadorea</taxon>
        <taxon>Rhabditida</taxon>
        <taxon>Tylenchina</taxon>
        <taxon>Panagrolaimomorpha</taxon>
        <taxon>Panagrolaimoidea</taxon>
        <taxon>Panagrolaimidae</taxon>
        <taxon>Panagrolaimus</taxon>
    </lineage>
</organism>
<evidence type="ECO:0000313" key="2">
    <source>
        <dbReference type="WBParaSite" id="JU765_v2.g2030.t1"/>
    </source>
</evidence>
<protein>
    <submittedName>
        <fullName evidence="2">CDP-diacylglycerol--inositol 3-phosphatidyltransferase</fullName>
    </submittedName>
</protein>
<accession>A0AC34QXY4</accession>
<dbReference type="Proteomes" id="UP000887576">
    <property type="component" value="Unplaced"/>
</dbReference>
<reference evidence="2" key="1">
    <citation type="submission" date="2022-11" db="UniProtKB">
        <authorList>
            <consortium name="WormBaseParasite"/>
        </authorList>
    </citation>
    <scope>IDENTIFICATION</scope>
</reference>
<proteinExistence type="predicted"/>
<dbReference type="WBParaSite" id="JU765_v2.g2030.t1">
    <property type="protein sequence ID" value="JU765_v2.g2030.t1"/>
    <property type="gene ID" value="JU765_v2.g2030"/>
</dbReference>
<name>A0AC34QXY4_9BILA</name>
<sequence length="223" mass="25348">MNVFSCEKILSTMTEPNIFLFVPNLIGYGRIVFGIISLILMPTTPFAASICYFLSAFLDAFDGYAARSLNQSTRFGAMLDQLTDRLMFVALLMTLCVFYPKWLFFFQMIVIIDIASHWLHLHATDITGGTSHKSSKNPILHYYYTSRPFLFFMCLGNEAFFSLLYVYAFWSGPSLLGIYFVPFLLVLFFPVAFVKQGISIIHLFTASQTVGAIDTANHRNKQL</sequence>
<evidence type="ECO:0000313" key="1">
    <source>
        <dbReference type="Proteomes" id="UP000887576"/>
    </source>
</evidence>